<dbReference type="EMBL" id="NJET01000004">
    <property type="protein sequence ID" value="PHH66892.1"/>
    <property type="molecule type" value="Genomic_DNA"/>
</dbReference>
<protein>
    <recommendedName>
        <fullName evidence="1">Amine oxidase domain-containing protein</fullName>
    </recommendedName>
</protein>
<dbReference type="GO" id="GO:0003682">
    <property type="term" value="F:chromatin binding"/>
    <property type="evidence" value="ECO:0007669"/>
    <property type="project" value="TreeGrafter"/>
</dbReference>
<dbReference type="PRINTS" id="PR00419">
    <property type="entry name" value="ADXRDTASE"/>
</dbReference>
<feature type="domain" description="Amine oxidase" evidence="1">
    <location>
        <begin position="70"/>
        <end position="534"/>
    </location>
</feature>
<dbReference type="GO" id="GO:0016491">
    <property type="term" value="F:oxidoreductase activity"/>
    <property type="evidence" value="ECO:0007669"/>
    <property type="project" value="InterPro"/>
</dbReference>
<dbReference type="SUPFAM" id="SSF51905">
    <property type="entry name" value="FAD/NAD(P)-binding domain"/>
    <property type="match status" value="1"/>
</dbReference>
<dbReference type="Gene3D" id="3.50.50.60">
    <property type="entry name" value="FAD/NAD(P)-binding domain"/>
    <property type="match status" value="1"/>
</dbReference>
<dbReference type="GO" id="GO:0006338">
    <property type="term" value="P:chromatin remodeling"/>
    <property type="evidence" value="ECO:0007669"/>
    <property type="project" value="TreeGrafter"/>
</dbReference>
<dbReference type="Proteomes" id="UP000226192">
    <property type="component" value="Unassembled WGS sequence"/>
</dbReference>
<dbReference type="GO" id="GO:0050660">
    <property type="term" value="F:flavin adenine dinucleotide binding"/>
    <property type="evidence" value="ECO:0007669"/>
    <property type="project" value="TreeGrafter"/>
</dbReference>
<dbReference type="OrthoDB" id="5046242at2759"/>
<reference evidence="2 3" key="1">
    <citation type="submission" date="2017-06" db="EMBL/GenBank/DDBJ databases">
        <title>Ant-infecting Ophiocordyceps genomes reveal a high diversity of potential behavioral manipulation genes and a possible major role for enterotoxins.</title>
        <authorList>
            <person name="De Bekker C."/>
            <person name="Evans H.C."/>
            <person name="Brachmann A."/>
            <person name="Hughes D.P."/>
        </authorList>
    </citation>
    <scope>NUCLEOTIDE SEQUENCE [LARGE SCALE GENOMIC DNA]</scope>
    <source>
        <strain evidence="2 3">Map64</strain>
    </source>
</reference>
<sequence>MDAYSISYTSLSRRNSSKIYQDLRSVRLASVPLLDSDHIMSKFAAIDAFAEHRDLECDVQPHVAVVGAGVAGLRCADILLRHGFKVSVIEARNRIGGRIHQQRLQNGHLVDLGPNWIHGTSENPITELAKKTKTAVGSWDTRSYVFDESGHLMPVDEGEGYADVMWNIIQDAFRHSNKHCADIHTAESLLDFFQEKVAEQIPKSEPNFEKKRTILQQMCGLWGAFIGSPVSQQSLKYFWLEECIEGENLFCAGTYEKILKLIAKPALSEADVMFNAQVERILFHQGSENNKVSLQIKAPDRGGGLTMSFDEVVITCPLGWLQHNVEAFEPPLPARLATAIRSIGYGCLEKVYISFPKAFWLSEVGENRRVQGFVQWLAPEYAASSNPKRWNQEVVELASLTPETSHPTLLFYTYGEQSKYITTALAGIKNGAERDRFLFDFFKPYYSRLPHYSEESSDCQPLASLATDWLHDELAGFGSYSNFQVGLEEGDTDITTMRHGLPEQGLWLAGEHTAPFVALGTVTGAYWSGESVGRRLAEKHARLSRAKGAA</sequence>
<dbReference type="InterPro" id="IPR036188">
    <property type="entry name" value="FAD/NAD-bd_sf"/>
</dbReference>
<gene>
    <name evidence="2" type="ORF">CDD81_5244</name>
</gene>
<name>A0A2C5YHX4_9HYPO</name>
<organism evidence="2 3">
    <name type="scientific">Ophiocordyceps australis</name>
    <dbReference type="NCBI Taxonomy" id="1399860"/>
    <lineage>
        <taxon>Eukaryota</taxon>
        <taxon>Fungi</taxon>
        <taxon>Dikarya</taxon>
        <taxon>Ascomycota</taxon>
        <taxon>Pezizomycotina</taxon>
        <taxon>Sordariomycetes</taxon>
        <taxon>Hypocreomycetidae</taxon>
        <taxon>Hypocreales</taxon>
        <taxon>Ophiocordycipitaceae</taxon>
        <taxon>Ophiocordyceps</taxon>
    </lineage>
</organism>
<dbReference type="AlphaFoldDB" id="A0A2C5YHX4"/>
<dbReference type="Pfam" id="PF01593">
    <property type="entry name" value="Amino_oxidase"/>
    <property type="match status" value="1"/>
</dbReference>
<accession>A0A2C5YHX4</accession>
<dbReference type="PANTHER" id="PTHR10742:SF414">
    <property type="entry name" value="CONTAINING AMINE OXIDASE, PUTATIVE (AFU_ORTHOLOGUE AFUA_3G12150)-RELATED"/>
    <property type="match status" value="1"/>
</dbReference>
<dbReference type="PANTHER" id="PTHR10742">
    <property type="entry name" value="FLAVIN MONOAMINE OXIDASE"/>
    <property type="match status" value="1"/>
</dbReference>
<dbReference type="InterPro" id="IPR002937">
    <property type="entry name" value="Amino_oxidase"/>
</dbReference>
<evidence type="ECO:0000259" key="1">
    <source>
        <dbReference type="Pfam" id="PF01593"/>
    </source>
</evidence>
<dbReference type="Gene3D" id="3.90.660.10">
    <property type="match status" value="1"/>
</dbReference>
<dbReference type="SUPFAM" id="SSF54373">
    <property type="entry name" value="FAD-linked reductases, C-terminal domain"/>
    <property type="match status" value="1"/>
</dbReference>
<evidence type="ECO:0000313" key="2">
    <source>
        <dbReference type="EMBL" id="PHH66892.1"/>
    </source>
</evidence>
<evidence type="ECO:0000313" key="3">
    <source>
        <dbReference type="Proteomes" id="UP000226192"/>
    </source>
</evidence>
<proteinExistence type="predicted"/>
<comment type="caution">
    <text evidence="2">The sequence shown here is derived from an EMBL/GenBank/DDBJ whole genome shotgun (WGS) entry which is preliminary data.</text>
</comment>
<dbReference type="STRING" id="1399860.A0A2C5YHX4"/>
<dbReference type="InterPro" id="IPR050281">
    <property type="entry name" value="Flavin_monoamine_oxidase"/>
</dbReference>
<keyword evidence="3" id="KW-1185">Reference proteome</keyword>